<proteinExistence type="predicted"/>
<evidence type="ECO:0000256" key="2">
    <source>
        <dbReference type="ARBA" id="ARBA00023315"/>
    </source>
</evidence>
<organism evidence="4 5">
    <name type="scientific">Maribacter orientalis</name>
    <dbReference type="NCBI Taxonomy" id="228957"/>
    <lineage>
        <taxon>Bacteria</taxon>
        <taxon>Pseudomonadati</taxon>
        <taxon>Bacteroidota</taxon>
        <taxon>Flavobacteriia</taxon>
        <taxon>Flavobacteriales</taxon>
        <taxon>Flavobacteriaceae</taxon>
        <taxon>Maribacter</taxon>
    </lineage>
</organism>
<reference evidence="5" key="1">
    <citation type="submission" date="2016-10" db="EMBL/GenBank/DDBJ databases">
        <authorList>
            <person name="Varghese N."/>
            <person name="Submissions S."/>
        </authorList>
    </citation>
    <scope>NUCLEOTIDE SEQUENCE [LARGE SCALE GENOMIC DNA]</scope>
    <source>
        <strain evidence="5">DSM 16471</strain>
    </source>
</reference>
<dbReference type="Pfam" id="PF00583">
    <property type="entry name" value="Acetyltransf_1"/>
    <property type="match status" value="1"/>
</dbReference>
<protein>
    <submittedName>
        <fullName evidence="4">Ribosomal protein S18 acetylase RimI</fullName>
    </submittedName>
</protein>
<dbReference type="Proteomes" id="UP000198990">
    <property type="component" value="Unassembled WGS sequence"/>
</dbReference>
<evidence type="ECO:0000259" key="3">
    <source>
        <dbReference type="PROSITE" id="PS51186"/>
    </source>
</evidence>
<keyword evidence="2" id="KW-0012">Acyltransferase</keyword>
<keyword evidence="4" id="KW-0689">Ribosomal protein</keyword>
<dbReference type="InterPro" id="IPR016181">
    <property type="entry name" value="Acyl_CoA_acyltransferase"/>
</dbReference>
<keyword evidence="5" id="KW-1185">Reference proteome</keyword>
<name>A0A1H7VFD1_9FLAO</name>
<dbReference type="CDD" id="cd04301">
    <property type="entry name" value="NAT_SF"/>
    <property type="match status" value="1"/>
</dbReference>
<sequence>MINQEISIREAVIEDLPVLLQHEQGVVTSERPFDPTIRNSDVTYYDLNALMSNSRALVLVACDGEKIVATGYALEKFARHYLDHETFAYLGFMYTDPEYRGRGINGKIISGLQEWASSVGLTEIRLHVYSENEPAIRAYEKVGFKKHMVEMRLRTNLP</sequence>
<keyword evidence="1" id="KW-0808">Transferase</keyword>
<dbReference type="InterPro" id="IPR000182">
    <property type="entry name" value="GNAT_dom"/>
</dbReference>
<dbReference type="InterPro" id="IPR050832">
    <property type="entry name" value="Bact_Acetyltransf"/>
</dbReference>
<accession>A0A1H7VFD1</accession>
<evidence type="ECO:0000313" key="5">
    <source>
        <dbReference type="Proteomes" id="UP000198990"/>
    </source>
</evidence>
<dbReference type="OrthoDB" id="1450704at2"/>
<dbReference type="SUPFAM" id="SSF55729">
    <property type="entry name" value="Acyl-CoA N-acyltransferases (Nat)"/>
    <property type="match status" value="1"/>
</dbReference>
<dbReference type="RefSeq" id="WP_091626386.1">
    <property type="nucleotide sequence ID" value="NZ_FNZN01000009.1"/>
</dbReference>
<dbReference type="GO" id="GO:0005840">
    <property type="term" value="C:ribosome"/>
    <property type="evidence" value="ECO:0007669"/>
    <property type="project" value="UniProtKB-KW"/>
</dbReference>
<dbReference type="GO" id="GO:0016747">
    <property type="term" value="F:acyltransferase activity, transferring groups other than amino-acyl groups"/>
    <property type="evidence" value="ECO:0007669"/>
    <property type="project" value="InterPro"/>
</dbReference>
<feature type="domain" description="N-acetyltransferase" evidence="3">
    <location>
        <begin position="6"/>
        <end position="158"/>
    </location>
</feature>
<dbReference type="Gene3D" id="3.40.630.30">
    <property type="match status" value="1"/>
</dbReference>
<evidence type="ECO:0000256" key="1">
    <source>
        <dbReference type="ARBA" id="ARBA00022679"/>
    </source>
</evidence>
<gene>
    <name evidence="4" type="ORF">SAMN04488008_10915</name>
</gene>
<dbReference type="PROSITE" id="PS51186">
    <property type="entry name" value="GNAT"/>
    <property type="match status" value="1"/>
</dbReference>
<dbReference type="STRING" id="228957.SAMN04488008_10915"/>
<dbReference type="EMBL" id="FNZN01000009">
    <property type="protein sequence ID" value="SEM07971.1"/>
    <property type="molecule type" value="Genomic_DNA"/>
</dbReference>
<keyword evidence="4" id="KW-0687">Ribonucleoprotein</keyword>
<evidence type="ECO:0000313" key="4">
    <source>
        <dbReference type="EMBL" id="SEM07971.1"/>
    </source>
</evidence>
<dbReference type="AlphaFoldDB" id="A0A1H7VFD1"/>
<dbReference type="PANTHER" id="PTHR43877">
    <property type="entry name" value="AMINOALKYLPHOSPHONATE N-ACETYLTRANSFERASE-RELATED-RELATED"/>
    <property type="match status" value="1"/>
</dbReference>